<evidence type="ECO:0000256" key="7">
    <source>
        <dbReference type="ARBA" id="ARBA00047925"/>
    </source>
</evidence>
<dbReference type="InterPro" id="IPR016064">
    <property type="entry name" value="NAD/diacylglycerol_kinase_sf"/>
</dbReference>
<comment type="catalytic activity">
    <reaction evidence="7 8">
        <text>NAD(+) + ATP = ADP + NADP(+) + H(+)</text>
        <dbReference type="Rhea" id="RHEA:18629"/>
        <dbReference type="ChEBI" id="CHEBI:15378"/>
        <dbReference type="ChEBI" id="CHEBI:30616"/>
        <dbReference type="ChEBI" id="CHEBI:57540"/>
        <dbReference type="ChEBI" id="CHEBI:58349"/>
        <dbReference type="ChEBI" id="CHEBI:456216"/>
        <dbReference type="EC" id="2.7.1.23"/>
    </reaction>
</comment>
<dbReference type="Gene3D" id="3.40.50.10330">
    <property type="entry name" value="Probable inorganic polyphosphate/atp-NAD kinase, domain 1"/>
    <property type="match status" value="1"/>
</dbReference>
<comment type="caution">
    <text evidence="9">The sequence shown here is derived from an EMBL/GenBank/DDBJ whole genome shotgun (WGS) entry which is preliminary data.</text>
</comment>
<comment type="cofactor">
    <cofactor evidence="8">
        <name>a divalent metal cation</name>
        <dbReference type="ChEBI" id="CHEBI:60240"/>
    </cofactor>
</comment>
<feature type="binding site" evidence="8">
    <location>
        <position position="143"/>
    </location>
    <ligand>
        <name>NAD(+)</name>
        <dbReference type="ChEBI" id="CHEBI:57540"/>
    </ligand>
</feature>
<name>A0ABU0JRT2_HATLI</name>
<dbReference type="Proteomes" id="UP001224418">
    <property type="component" value="Unassembled WGS sequence"/>
</dbReference>
<sequence length="274" mass="30529">MNRIGININRTKERNKEIVDFVKCTILNNLNDAEVIVLDEVEANKELLSSLDMVISLGGDGTILSTSRLLEEVPVPIFGVNIGNLGFLTSSDLMGFEEELINIINGKYTVEDRMLLNCNVYGKTESNYKALNDLVICKGTLARIVKFDIYIDGELFTSFKADGVIVSTPTGSTAYSLSAGGPILYPTLEAISITPICPHLLGMRTLVVKSDCKIKIEYTLNTDKVFLTVDGQWSREMEDKEFVTIEAAKETCRLITTENYSYFKVLRNKLLITQ</sequence>
<evidence type="ECO:0000256" key="1">
    <source>
        <dbReference type="ARBA" id="ARBA00022679"/>
    </source>
</evidence>
<keyword evidence="8" id="KW-0963">Cytoplasm</keyword>
<dbReference type="GO" id="GO:0003951">
    <property type="term" value="F:NAD+ kinase activity"/>
    <property type="evidence" value="ECO:0007669"/>
    <property type="project" value="UniProtKB-EC"/>
</dbReference>
<comment type="subcellular location">
    <subcellularLocation>
        <location evidence="8">Cytoplasm</location>
    </subcellularLocation>
</comment>
<dbReference type="Pfam" id="PF01513">
    <property type="entry name" value="NAD_kinase"/>
    <property type="match status" value="1"/>
</dbReference>
<reference evidence="9 10" key="1">
    <citation type="submission" date="2023-07" db="EMBL/GenBank/DDBJ databases">
        <title>Genomic Encyclopedia of Type Strains, Phase IV (KMG-IV): sequencing the most valuable type-strain genomes for metagenomic binning, comparative biology and taxonomic classification.</title>
        <authorList>
            <person name="Goeker M."/>
        </authorList>
    </citation>
    <scope>NUCLEOTIDE SEQUENCE [LARGE SCALE GENOMIC DNA]</scope>
    <source>
        <strain evidence="9 10">DSM 1400</strain>
    </source>
</reference>
<feature type="binding site" evidence="8">
    <location>
        <position position="160"/>
    </location>
    <ligand>
        <name>NAD(+)</name>
        <dbReference type="ChEBI" id="CHEBI:57540"/>
    </ligand>
</feature>
<dbReference type="HAMAP" id="MF_00361">
    <property type="entry name" value="NAD_kinase"/>
    <property type="match status" value="1"/>
</dbReference>
<feature type="active site" description="Proton acceptor" evidence="8">
    <location>
        <position position="60"/>
    </location>
</feature>
<dbReference type="SUPFAM" id="SSF111331">
    <property type="entry name" value="NAD kinase/diacylglycerol kinase-like"/>
    <property type="match status" value="1"/>
</dbReference>
<evidence type="ECO:0000256" key="2">
    <source>
        <dbReference type="ARBA" id="ARBA00022741"/>
    </source>
</evidence>
<feature type="binding site" evidence="8">
    <location>
        <position position="232"/>
    </location>
    <ligand>
        <name>NAD(+)</name>
        <dbReference type="ChEBI" id="CHEBI:57540"/>
    </ligand>
</feature>
<evidence type="ECO:0000256" key="4">
    <source>
        <dbReference type="ARBA" id="ARBA00022840"/>
    </source>
</evidence>
<keyword evidence="10" id="KW-1185">Reference proteome</keyword>
<evidence type="ECO:0000313" key="10">
    <source>
        <dbReference type="Proteomes" id="UP001224418"/>
    </source>
</evidence>
<feature type="binding site" evidence="8">
    <location>
        <position position="162"/>
    </location>
    <ligand>
        <name>NAD(+)</name>
        <dbReference type="ChEBI" id="CHEBI:57540"/>
    </ligand>
</feature>
<evidence type="ECO:0000256" key="6">
    <source>
        <dbReference type="ARBA" id="ARBA00023027"/>
    </source>
</evidence>
<evidence type="ECO:0000313" key="9">
    <source>
        <dbReference type="EMBL" id="MDQ0479794.1"/>
    </source>
</evidence>
<feature type="binding site" evidence="8">
    <location>
        <begin position="173"/>
        <end position="178"/>
    </location>
    <ligand>
        <name>NAD(+)</name>
        <dbReference type="ChEBI" id="CHEBI:57540"/>
    </ligand>
</feature>
<dbReference type="PANTHER" id="PTHR20275:SF0">
    <property type="entry name" value="NAD KINASE"/>
    <property type="match status" value="1"/>
</dbReference>
<dbReference type="EMBL" id="JAUSWN010000011">
    <property type="protein sequence ID" value="MDQ0479794.1"/>
    <property type="molecule type" value="Genomic_DNA"/>
</dbReference>
<dbReference type="InterPro" id="IPR017437">
    <property type="entry name" value="ATP-NAD_kinase_PpnK-typ_C"/>
</dbReference>
<accession>A0ABU0JRT2</accession>
<dbReference type="InterPro" id="IPR017438">
    <property type="entry name" value="ATP-NAD_kinase_N"/>
</dbReference>
<gene>
    <name evidence="8" type="primary">nadK</name>
    <name evidence="9" type="ORF">QOZ93_001536</name>
</gene>
<proteinExistence type="inferred from homology"/>
<dbReference type="InterPro" id="IPR002504">
    <property type="entry name" value="NADK"/>
</dbReference>
<dbReference type="Gene3D" id="2.60.200.30">
    <property type="entry name" value="Probable inorganic polyphosphate/atp-NAD kinase, domain 2"/>
    <property type="match status" value="1"/>
</dbReference>
<keyword evidence="3 8" id="KW-0418">Kinase</keyword>
<keyword evidence="2 8" id="KW-0547">Nucleotide-binding</keyword>
<keyword evidence="6 8" id="KW-0520">NAD</keyword>
<evidence type="ECO:0000256" key="5">
    <source>
        <dbReference type="ARBA" id="ARBA00022857"/>
    </source>
</evidence>
<organism evidence="9 10">
    <name type="scientific">Hathewaya limosa</name>
    <name type="common">Clostridium limosum</name>
    <dbReference type="NCBI Taxonomy" id="1536"/>
    <lineage>
        <taxon>Bacteria</taxon>
        <taxon>Bacillati</taxon>
        <taxon>Bacillota</taxon>
        <taxon>Clostridia</taxon>
        <taxon>Eubacteriales</taxon>
        <taxon>Clostridiaceae</taxon>
        <taxon>Hathewaya</taxon>
    </lineage>
</organism>
<keyword evidence="5 8" id="KW-0521">NADP</keyword>
<comment type="caution">
    <text evidence="8">Lacks conserved residue(s) required for the propagation of feature annotation.</text>
</comment>
<keyword evidence="1 8" id="KW-0808">Transferase</keyword>
<keyword evidence="4 8" id="KW-0067">ATP-binding</keyword>
<comment type="function">
    <text evidence="8">Involved in the regulation of the intracellular balance of NAD and NADP, and is a key enzyme in the biosynthesis of NADP. Catalyzes specifically the phosphorylation on 2'-hydroxyl of the adenosine moiety of NAD to yield NADP.</text>
</comment>
<feature type="binding site" evidence="8">
    <location>
        <begin position="60"/>
        <end position="61"/>
    </location>
    <ligand>
        <name>NAD(+)</name>
        <dbReference type="ChEBI" id="CHEBI:57540"/>
    </ligand>
</feature>
<dbReference type="PANTHER" id="PTHR20275">
    <property type="entry name" value="NAD KINASE"/>
    <property type="match status" value="1"/>
</dbReference>
<evidence type="ECO:0000256" key="8">
    <source>
        <dbReference type="HAMAP-Rule" id="MF_00361"/>
    </source>
</evidence>
<evidence type="ECO:0000256" key="3">
    <source>
        <dbReference type="ARBA" id="ARBA00022777"/>
    </source>
</evidence>
<comment type="similarity">
    <text evidence="8">Belongs to the NAD kinase family.</text>
</comment>
<protein>
    <recommendedName>
        <fullName evidence="8">NAD kinase</fullName>
        <ecNumber evidence="8">2.7.1.23</ecNumber>
    </recommendedName>
    <alternativeName>
        <fullName evidence="8">ATP-dependent NAD kinase</fullName>
    </alternativeName>
</protein>
<dbReference type="EC" id="2.7.1.23" evidence="8"/>
<feature type="binding site" evidence="8">
    <location>
        <begin position="132"/>
        <end position="133"/>
    </location>
    <ligand>
        <name>NAD(+)</name>
        <dbReference type="ChEBI" id="CHEBI:57540"/>
    </ligand>
</feature>
<dbReference type="Pfam" id="PF20143">
    <property type="entry name" value="NAD_kinase_C"/>
    <property type="match status" value="1"/>
</dbReference>
<dbReference type="RefSeq" id="WP_111941876.1">
    <property type="nucleotide sequence ID" value="NZ_BAAACJ010000001.1"/>
</dbReference>